<keyword evidence="2" id="KW-1185">Reference proteome</keyword>
<dbReference type="EMBL" id="WUEK01000015">
    <property type="protein sequence ID" value="MXG91778.1"/>
    <property type="molecule type" value="Genomic_DNA"/>
</dbReference>
<gene>
    <name evidence="1" type="ORF">GRQ65_19735</name>
</gene>
<dbReference type="SUPFAM" id="SSF53756">
    <property type="entry name" value="UDP-Glycosyltransferase/glycogen phosphorylase"/>
    <property type="match status" value="1"/>
</dbReference>
<dbReference type="AlphaFoldDB" id="A0A6L7F3H3"/>
<dbReference type="Proteomes" id="UP000473325">
    <property type="component" value="Unassembled WGS sequence"/>
</dbReference>
<sequence length="356" mass="38797">MASVPAGHVYVRHLSPLGGAAPGAHSVTRLADPDPDDWAQAAQGRWWPPAMLEPAWVRTHARARGVDVVHLHFGFDSRTPAQLASWVDEVHAAGAALVFTVHDLRNPHHPDRARHDAQLDVLVPAADALVTLTPGAAAEIRRRWGRAASVVPHPHVVPLADIERAAQARARRRTGQFRVGVHVKSVRANSDPLTVLPVLAEVLAELPGAVLQVDAHRDSGLDEQLAGLARLRHVDLRVHDWFDDDAFHSYLHSLDVSVLPYRFGTHSGWLEACRDVGTTVVAPTCGYYAEQGPVLDFRLDEAGFDPESLARALVTAYDERPRWGASAAERRVQRAEVAAAHDRVYAAALDAARAAR</sequence>
<evidence type="ECO:0000313" key="1">
    <source>
        <dbReference type="EMBL" id="MXG91778.1"/>
    </source>
</evidence>
<dbReference type="GO" id="GO:0016740">
    <property type="term" value="F:transferase activity"/>
    <property type="evidence" value="ECO:0007669"/>
    <property type="project" value="UniProtKB-KW"/>
</dbReference>
<comment type="caution">
    <text evidence="1">The sequence shown here is derived from an EMBL/GenBank/DDBJ whole genome shotgun (WGS) entry which is preliminary data.</text>
</comment>
<name>A0A6L7F3H3_9ACTN</name>
<accession>A0A6L7F3H3</accession>
<evidence type="ECO:0000313" key="2">
    <source>
        <dbReference type="Proteomes" id="UP000473325"/>
    </source>
</evidence>
<dbReference type="Gene3D" id="3.40.50.2000">
    <property type="entry name" value="Glycogen Phosphorylase B"/>
    <property type="match status" value="2"/>
</dbReference>
<organism evidence="1 2">
    <name type="scientific">Nocardioides flavescens</name>
    <dbReference type="NCBI Taxonomy" id="2691959"/>
    <lineage>
        <taxon>Bacteria</taxon>
        <taxon>Bacillati</taxon>
        <taxon>Actinomycetota</taxon>
        <taxon>Actinomycetes</taxon>
        <taxon>Propionibacteriales</taxon>
        <taxon>Nocardioidaceae</taxon>
        <taxon>Nocardioides</taxon>
    </lineage>
</organism>
<keyword evidence="1" id="KW-0808">Transferase</keyword>
<protein>
    <submittedName>
        <fullName evidence="1">Glycosyltransferase family 1 protein</fullName>
    </submittedName>
</protein>
<reference evidence="1 2" key="1">
    <citation type="submission" date="2019-12" db="EMBL/GenBank/DDBJ databases">
        <authorList>
            <person name="Kun Z."/>
        </authorList>
    </citation>
    <scope>NUCLEOTIDE SEQUENCE [LARGE SCALE GENOMIC DNA]</scope>
    <source>
        <strain evidence="1 2">YIM 123512</strain>
    </source>
</reference>
<proteinExistence type="predicted"/>